<sequence length="332" mass="39101">MITQGELKRFYEEKLKPELHDLEIERKKLLPFQIGVLIFGGIGILFMLMVFAVNFIDIPPSIKQYFKDPTYLFYTIFISYAVSGILKFILKFKIKSYRTSYKSKIVKSVTHLIDDTWTYSAEGMISSVQYKKSGLFKEVVDSYRGDDLIIGQIEDTDFKCSELHTEYKEVRGTGKDRKTRWYTIFKGLFFHADFNKHFSGKTYVRSVRFSRNLVNSLDLPKVELENPDFSKRFLVTSSDQVEARYILTPTIMEAFINLFNYYHKPIDFSFVDSRVHCAISFEEDLFEPPIYKSVYDFEAVNKIYTLLHFNQVIIRELNLNTRIWTKGSRIVQ</sequence>
<proteinExistence type="predicted"/>
<keyword evidence="1" id="KW-0472">Membrane</keyword>
<protein>
    <submittedName>
        <fullName evidence="2">DUF3137 domain-containing protein</fullName>
    </submittedName>
</protein>
<evidence type="ECO:0000313" key="3">
    <source>
        <dbReference type="Proteomes" id="UP000678679"/>
    </source>
</evidence>
<reference evidence="2 3" key="1">
    <citation type="submission" date="2021-05" db="EMBL/GenBank/DDBJ databases">
        <title>Comparative genomic studies on the polysaccharide-degrading batcterial strains of the Flammeovirga genus.</title>
        <authorList>
            <person name="Zewei F."/>
            <person name="Zheng Z."/>
            <person name="Yu L."/>
            <person name="Ruyue G."/>
            <person name="Yanhong M."/>
            <person name="Yuanyuan C."/>
            <person name="Jingyan G."/>
            <person name="Wenjun H."/>
        </authorList>
    </citation>
    <scope>NUCLEOTIDE SEQUENCE [LARGE SCALE GENOMIC DNA]</scope>
    <source>
        <strain evidence="2 3">NBRC:100898</strain>
    </source>
</reference>
<evidence type="ECO:0000313" key="2">
    <source>
        <dbReference type="EMBL" id="QWG02966.1"/>
    </source>
</evidence>
<keyword evidence="3" id="KW-1185">Reference proteome</keyword>
<dbReference type="AlphaFoldDB" id="A0AAX1N968"/>
<dbReference type="Proteomes" id="UP000678679">
    <property type="component" value="Chromosome 1"/>
</dbReference>
<evidence type="ECO:0000256" key="1">
    <source>
        <dbReference type="SAM" id="Phobius"/>
    </source>
</evidence>
<name>A0AAX1N968_9BACT</name>
<accession>A0AAX1N968</accession>
<keyword evidence="1" id="KW-0812">Transmembrane</keyword>
<gene>
    <name evidence="2" type="ORF">KMW28_05135</name>
</gene>
<feature type="transmembrane region" description="Helical" evidence="1">
    <location>
        <begin position="71"/>
        <end position="90"/>
    </location>
</feature>
<dbReference type="InterPro" id="IPR021484">
    <property type="entry name" value="DUF3137"/>
</dbReference>
<dbReference type="RefSeq" id="WP_169664431.1">
    <property type="nucleotide sequence ID" value="NZ_CP076132.1"/>
</dbReference>
<feature type="transmembrane region" description="Helical" evidence="1">
    <location>
        <begin position="34"/>
        <end position="56"/>
    </location>
</feature>
<dbReference type="Pfam" id="PF11335">
    <property type="entry name" value="DUF3137"/>
    <property type="match status" value="1"/>
</dbReference>
<organism evidence="2 3">
    <name type="scientific">Flammeovirga yaeyamensis</name>
    <dbReference type="NCBI Taxonomy" id="367791"/>
    <lineage>
        <taxon>Bacteria</taxon>
        <taxon>Pseudomonadati</taxon>
        <taxon>Bacteroidota</taxon>
        <taxon>Cytophagia</taxon>
        <taxon>Cytophagales</taxon>
        <taxon>Flammeovirgaceae</taxon>
        <taxon>Flammeovirga</taxon>
    </lineage>
</organism>
<keyword evidence="1" id="KW-1133">Transmembrane helix</keyword>
<dbReference type="KEGG" id="fya:KMW28_05135"/>
<dbReference type="EMBL" id="CP076132">
    <property type="protein sequence ID" value="QWG02966.1"/>
    <property type="molecule type" value="Genomic_DNA"/>
</dbReference>